<dbReference type="Pfam" id="PF01096">
    <property type="entry name" value="Zn_ribbon_TFIIS"/>
    <property type="match status" value="1"/>
</dbReference>
<comment type="similarity">
    <text evidence="4 6">Belongs to the archaeal rpoM/eukaryotic RPA12/RPB9/RPC11 RNA polymerase family.</text>
</comment>
<keyword evidence="4 6" id="KW-0804">Transcription</keyword>
<reference evidence="8 9" key="1">
    <citation type="submission" date="2023-01" db="EMBL/GenBank/DDBJ databases">
        <title>Analysis of 21 Apiospora genomes using comparative genomics revels a genus with tremendous synthesis potential of carbohydrate active enzymes and secondary metabolites.</title>
        <authorList>
            <person name="Sorensen T."/>
        </authorList>
    </citation>
    <scope>NUCLEOTIDE SEQUENCE [LARGE SCALE GENOMIC DNA]</scope>
    <source>
        <strain evidence="8 9">CBS 135458</strain>
    </source>
</reference>
<feature type="domain" description="TFIIS-type" evidence="7">
    <location>
        <begin position="67"/>
        <end position="121"/>
    </location>
</feature>
<evidence type="ECO:0000256" key="2">
    <source>
        <dbReference type="ARBA" id="ARBA00022771"/>
    </source>
</evidence>
<dbReference type="PROSITE" id="PS51133">
    <property type="entry name" value="ZF_TFIIS_2"/>
    <property type="match status" value="1"/>
</dbReference>
<evidence type="ECO:0000256" key="5">
    <source>
        <dbReference type="PROSITE-ProRule" id="PRU00472"/>
    </source>
</evidence>
<dbReference type="GeneID" id="92092239"/>
<dbReference type="RefSeq" id="XP_066714663.1">
    <property type="nucleotide sequence ID" value="XM_066859176.1"/>
</dbReference>
<comment type="function">
    <text evidence="4">DNA-dependent RNA polymerase catalyzes the transcription of DNA into RNA using the four ribonucleoside triphosphates as substrates.</text>
</comment>
<keyword evidence="4 6" id="KW-0240">DNA-directed RNA polymerase</keyword>
<dbReference type="PANTHER" id="PTHR11239:SF12">
    <property type="entry name" value="DNA-DIRECTED RNA POLYMERASE III SUBUNIT RPC10"/>
    <property type="match status" value="1"/>
</dbReference>
<comment type="subcellular location">
    <subcellularLocation>
        <location evidence="4">Nucleus</location>
    </subcellularLocation>
</comment>
<dbReference type="PANTHER" id="PTHR11239">
    <property type="entry name" value="DNA-DIRECTED RNA POLYMERASE"/>
    <property type="match status" value="1"/>
</dbReference>
<keyword evidence="2 5" id="KW-0863">Zinc-finger</keyword>
<keyword evidence="1 6" id="KW-0479">Metal-binding</keyword>
<gene>
    <name evidence="8" type="ORF">PG994_007767</name>
</gene>
<organism evidence="8 9">
    <name type="scientific">Apiospora phragmitis</name>
    <dbReference type="NCBI Taxonomy" id="2905665"/>
    <lineage>
        <taxon>Eukaryota</taxon>
        <taxon>Fungi</taxon>
        <taxon>Dikarya</taxon>
        <taxon>Ascomycota</taxon>
        <taxon>Pezizomycotina</taxon>
        <taxon>Sordariomycetes</taxon>
        <taxon>Xylariomycetidae</taxon>
        <taxon>Amphisphaeriales</taxon>
        <taxon>Apiosporaceae</taxon>
        <taxon>Apiospora</taxon>
    </lineage>
</organism>
<keyword evidence="3" id="KW-0862">Zinc</keyword>
<evidence type="ECO:0000259" key="7">
    <source>
        <dbReference type="PROSITE" id="PS51133"/>
    </source>
</evidence>
<dbReference type="PIRSF" id="PIRSF005586">
    <property type="entry name" value="RNApol_RpoM"/>
    <property type="match status" value="1"/>
</dbReference>
<comment type="caution">
    <text evidence="8">The sequence shown here is derived from an EMBL/GenBank/DDBJ whole genome shotgun (WGS) entry which is preliminary data.</text>
</comment>
<dbReference type="SMART" id="SM00440">
    <property type="entry name" value="ZnF_C2C2"/>
    <property type="match status" value="1"/>
</dbReference>
<dbReference type="InterPro" id="IPR001529">
    <property type="entry name" value="Zn_ribbon_RPB9"/>
</dbReference>
<dbReference type="Proteomes" id="UP001480595">
    <property type="component" value="Unassembled WGS sequence"/>
</dbReference>
<dbReference type="InterPro" id="IPR012164">
    <property type="entry name" value="Rpa12/Rpb9/Rpc10/TFS"/>
</dbReference>
<name>A0ABR1UTL0_9PEZI</name>
<sequence>MLLFCPHCSNILTVSLSPDTGRNRLECRTCPYQHQITTPMFSRREFERKEREDVFGGPGEWDNADKTAVQCPKEGCSGNQAAFFQVQIRSADEPMTSFYKVRPYSLLPCLGELVQEEHAAE</sequence>
<dbReference type="Pfam" id="PF02150">
    <property type="entry name" value="Zn_ribbon_RPB9"/>
    <property type="match status" value="1"/>
</dbReference>
<protein>
    <recommendedName>
        <fullName evidence="4">DNA-directed RNA polymerase subunit</fullName>
    </recommendedName>
</protein>
<dbReference type="SUPFAM" id="SSF57783">
    <property type="entry name" value="Zinc beta-ribbon"/>
    <property type="match status" value="2"/>
</dbReference>
<evidence type="ECO:0000256" key="4">
    <source>
        <dbReference type="PIRNR" id="PIRNR005586"/>
    </source>
</evidence>
<evidence type="ECO:0000313" key="9">
    <source>
        <dbReference type="Proteomes" id="UP001480595"/>
    </source>
</evidence>
<keyword evidence="9" id="KW-1185">Reference proteome</keyword>
<dbReference type="InterPro" id="IPR001222">
    <property type="entry name" value="Znf_TFIIS"/>
</dbReference>
<evidence type="ECO:0000256" key="6">
    <source>
        <dbReference type="RuleBase" id="RU003474"/>
    </source>
</evidence>
<evidence type="ECO:0000256" key="3">
    <source>
        <dbReference type="ARBA" id="ARBA00022833"/>
    </source>
</evidence>
<evidence type="ECO:0000313" key="8">
    <source>
        <dbReference type="EMBL" id="KAK8061401.1"/>
    </source>
</evidence>
<keyword evidence="4" id="KW-0539">Nucleus</keyword>
<accession>A0ABR1UTL0</accession>
<dbReference type="EMBL" id="JAQQWL010000008">
    <property type="protein sequence ID" value="KAK8061401.1"/>
    <property type="molecule type" value="Genomic_DNA"/>
</dbReference>
<proteinExistence type="inferred from homology"/>
<evidence type="ECO:0000256" key="1">
    <source>
        <dbReference type="ARBA" id="ARBA00022723"/>
    </source>
</evidence>
<dbReference type="SMART" id="SM00661">
    <property type="entry name" value="RPOL9"/>
    <property type="match status" value="1"/>
</dbReference>
<dbReference type="Gene3D" id="2.20.25.10">
    <property type="match status" value="1"/>
</dbReference>